<evidence type="ECO:0000256" key="7">
    <source>
        <dbReference type="ARBA" id="ARBA00023136"/>
    </source>
</evidence>
<reference evidence="10" key="1">
    <citation type="submission" date="2020-07" db="EMBL/GenBank/DDBJ databases">
        <title>Huge and variable diversity of episymbiotic CPR bacteria and DPANN archaea in groundwater ecosystems.</title>
        <authorList>
            <person name="He C.Y."/>
            <person name="Keren R."/>
            <person name="Whittaker M."/>
            <person name="Farag I.F."/>
            <person name="Doudna J."/>
            <person name="Cate J.H.D."/>
            <person name="Banfield J.F."/>
        </authorList>
    </citation>
    <scope>NUCLEOTIDE SEQUENCE</scope>
    <source>
        <strain evidence="10">NC_groundwater_1586_Pr3_B-0.1um_66_15</strain>
    </source>
</reference>
<feature type="transmembrane region" description="Helical" evidence="8">
    <location>
        <begin position="290"/>
        <end position="318"/>
    </location>
</feature>
<feature type="transmembrane region" description="Helical" evidence="8">
    <location>
        <begin position="247"/>
        <end position="270"/>
    </location>
</feature>
<feature type="transmembrane region" description="Helical" evidence="8">
    <location>
        <begin position="165"/>
        <end position="194"/>
    </location>
</feature>
<dbReference type="GO" id="GO:0016763">
    <property type="term" value="F:pentosyltransferase activity"/>
    <property type="evidence" value="ECO:0007669"/>
    <property type="project" value="TreeGrafter"/>
</dbReference>
<evidence type="ECO:0000313" key="10">
    <source>
        <dbReference type="EMBL" id="MBI4923853.1"/>
    </source>
</evidence>
<evidence type="ECO:0000313" key="11">
    <source>
        <dbReference type="Proteomes" id="UP000782610"/>
    </source>
</evidence>
<name>A0A933L6E5_9HYPH</name>
<evidence type="ECO:0000256" key="8">
    <source>
        <dbReference type="SAM" id="Phobius"/>
    </source>
</evidence>
<evidence type="ECO:0000256" key="5">
    <source>
        <dbReference type="ARBA" id="ARBA00022692"/>
    </source>
</evidence>
<dbReference type="AlphaFoldDB" id="A0A933L6E5"/>
<organism evidence="10 11">
    <name type="scientific">Devosia nanyangense</name>
    <dbReference type="NCBI Taxonomy" id="1228055"/>
    <lineage>
        <taxon>Bacteria</taxon>
        <taxon>Pseudomonadati</taxon>
        <taxon>Pseudomonadota</taxon>
        <taxon>Alphaproteobacteria</taxon>
        <taxon>Hyphomicrobiales</taxon>
        <taxon>Devosiaceae</taxon>
        <taxon>Devosia</taxon>
    </lineage>
</organism>
<evidence type="ECO:0000256" key="2">
    <source>
        <dbReference type="ARBA" id="ARBA00022475"/>
    </source>
</evidence>
<comment type="subcellular location">
    <subcellularLocation>
        <location evidence="1">Cell membrane</location>
        <topology evidence="1">Multi-pass membrane protein</topology>
    </subcellularLocation>
</comment>
<dbReference type="Pfam" id="PF13231">
    <property type="entry name" value="PMT_2"/>
    <property type="match status" value="1"/>
</dbReference>
<feature type="transmembrane region" description="Helical" evidence="8">
    <location>
        <begin position="12"/>
        <end position="37"/>
    </location>
</feature>
<evidence type="ECO:0000259" key="9">
    <source>
        <dbReference type="Pfam" id="PF13231"/>
    </source>
</evidence>
<dbReference type="InterPro" id="IPR050297">
    <property type="entry name" value="LipidA_mod_glycosyltrf_83"/>
</dbReference>
<feature type="domain" description="Glycosyltransferase RgtA/B/C/D-like" evidence="9">
    <location>
        <begin position="56"/>
        <end position="223"/>
    </location>
</feature>
<comment type="caution">
    <text evidence="10">The sequence shown here is derived from an EMBL/GenBank/DDBJ whole genome shotgun (WGS) entry which is preliminary data.</text>
</comment>
<sequence length="486" mass="53547">MELNVVSLGRTPLRIVQVLAVLLIAFKVVQLALAGVFMDEAYYWMWGQHPALSYYDHPPLNAWLLGLSSSLLGWNILALRAPVGVAFLADIFALYLMSRRLCGTEWQPHFWLTLLLFLVTPIYWMVTAMALPDHLLLTTCLYAIHFFLGFFRDRAAGGRGADRDLYLGALALGLAGLAKYNAAFLGVGLVVTIVLYDRALLGQLRLYLAAALTLLLQLPVVIWNTTEHFASWEFILQGRHAGLRASFDGLLPLVVGILIFVSPFLFWPIVQFVLARKNAIPGSGLARVTFLVSSVSIVAISFTTLVLFHWNLVAYAAMLPFLAFVMRPRVLIVLQAIFGIAFAVAAFVNYAVTPLTDVSGWGDEATAWSYGWEPTAQAVAAAEAQYGTGFVAAADYTTASLLGFALKDRDVTSLSAKRDAYDDWFDAEAHAGEAAILFGDRWRELPPSITRQFESVTEIAVLPVRRAGKTLDTHRIYLARGFAPHG</sequence>
<evidence type="ECO:0000256" key="3">
    <source>
        <dbReference type="ARBA" id="ARBA00022676"/>
    </source>
</evidence>
<keyword evidence="7 8" id="KW-0472">Membrane</keyword>
<feature type="transmembrane region" description="Helical" evidence="8">
    <location>
        <begin position="109"/>
        <end position="129"/>
    </location>
</feature>
<keyword evidence="3" id="KW-0328">Glycosyltransferase</keyword>
<evidence type="ECO:0000256" key="4">
    <source>
        <dbReference type="ARBA" id="ARBA00022679"/>
    </source>
</evidence>
<dbReference type="PANTHER" id="PTHR33908:SF11">
    <property type="entry name" value="MEMBRANE PROTEIN"/>
    <property type="match status" value="1"/>
</dbReference>
<feature type="transmembrane region" description="Helical" evidence="8">
    <location>
        <begin position="330"/>
        <end position="352"/>
    </location>
</feature>
<feature type="transmembrane region" description="Helical" evidence="8">
    <location>
        <begin position="206"/>
        <end position="226"/>
    </location>
</feature>
<dbReference type="GO" id="GO:0005886">
    <property type="term" value="C:plasma membrane"/>
    <property type="evidence" value="ECO:0007669"/>
    <property type="project" value="UniProtKB-SubCell"/>
</dbReference>
<dbReference type="GO" id="GO:0009103">
    <property type="term" value="P:lipopolysaccharide biosynthetic process"/>
    <property type="evidence" value="ECO:0007669"/>
    <property type="project" value="UniProtKB-ARBA"/>
</dbReference>
<keyword evidence="2" id="KW-1003">Cell membrane</keyword>
<dbReference type="InterPro" id="IPR038731">
    <property type="entry name" value="RgtA/B/C-like"/>
</dbReference>
<keyword evidence="6 8" id="KW-1133">Transmembrane helix</keyword>
<accession>A0A933L6E5</accession>
<proteinExistence type="predicted"/>
<dbReference type="Proteomes" id="UP000782610">
    <property type="component" value="Unassembled WGS sequence"/>
</dbReference>
<dbReference type="PANTHER" id="PTHR33908">
    <property type="entry name" value="MANNOSYLTRANSFERASE YKCB-RELATED"/>
    <property type="match status" value="1"/>
</dbReference>
<dbReference type="EMBL" id="JACRAF010000063">
    <property type="protein sequence ID" value="MBI4923853.1"/>
    <property type="molecule type" value="Genomic_DNA"/>
</dbReference>
<keyword evidence="4" id="KW-0808">Transferase</keyword>
<gene>
    <name evidence="10" type="ORF">HY834_19125</name>
</gene>
<keyword evidence="5 8" id="KW-0812">Transmembrane</keyword>
<protein>
    <submittedName>
        <fullName evidence="10">Glycosyltransferase family 39 protein</fullName>
    </submittedName>
</protein>
<evidence type="ECO:0000256" key="6">
    <source>
        <dbReference type="ARBA" id="ARBA00022989"/>
    </source>
</evidence>
<evidence type="ECO:0000256" key="1">
    <source>
        <dbReference type="ARBA" id="ARBA00004651"/>
    </source>
</evidence>
<feature type="transmembrane region" description="Helical" evidence="8">
    <location>
        <begin position="72"/>
        <end position="97"/>
    </location>
</feature>